<accession>A0A0J7IP99</accession>
<reference evidence="1 2" key="1">
    <citation type="journal article" date="2004" name="Int. J. Syst. Evol. Microbiol.">
        <title>Kaistella koreensis gen. nov., sp. nov., a novel member of the Chryseobacterium-Bergeyella-Riemerella branch.</title>
        <authorList>
            <person name="Kim M.K."/>
            <person name="Im W.T."/>
            <person name="Shin Y.K."/>
            <person name="Lim J.H."/>
            <person name="Kim S.H."/>
            <person name="Lee B.C."/>
            <person name="Park M.Y."/>
            <person name="Lee K.Y."/>
            <person name="Lee S.T."/>
        </authorList>
    </citation>
    <scope>NUCLEOTIDE SEQUENCE [LARGE SCALE GENOMIC DNA]</scope>
    <source>
        <strain evidence="1 2">CCUG 49689</strain>
    </source>
</reference>
<evidence type="ECO:0000313" key="1">
    <source>
        <dbReference type="EMBL" id="KMQ67998.1"/>
    </source>
</evidence>
<sequence length="134" mass="15985">MAIFFLSFEFIRVKLDANSKLDYIILIVLIIKFLWDIMADKNIKSIEFNSFQNKLTVIENNYFGKESKYKINYSDLNYEIENSNNFWKIFVGKKILTFLKNKMEMFKIGKSSGYTEKQIFEIESKLLEIKNACR</sequence>
<dbReference type="EMBL" id="LFNG01000052">
    <property type="protein sequence ID" value="KMQ67998.1"/>
    <property type="molecule type" value="Genomic_DNA"/>
</dbReference>
<gene>
    <name evidence="1" type="ORF">ACM44_14710</name>
</gene>
<dbReference type="Proteomes" id="UP000035900">
    <property type="component" value="Unassembled WGS sequence"/>
</dbReference>
<proteinExistence type="predicted"/>
<dbReference type="PATRIC" id="fig|1304281.5.peg.3214"/>
<dbReference type="RefSeq" id="WP_048500817.1">
    <property type="nucleotide sequence ID" value="NZ_LFNG01000052.1"/>
</dbReference>
<evidence type="ECO:0000313" key="2">
    <source>
        <dbReference type="Proteomes" id="UP000035900"/>
    </source>
</evidence>
<comment type="caution">
    <text evidence="1">The sequence shown here is derived from an EMBL/GenBank/DDBJ whole genome shotgun (WGS) entry which is preliminary data.</text>
</comment>
<dbReference type="OrthoDB" id="9857285at2"/>
<organism evidence="1 2">
    <name type="scientific">Chryseobacterium koreense CCUG 49689</name>
    <dbReference type="NCBI Taxonomy" id="1304281"/>
    <lineage>
        <taxon>Bacteria</taxon>
        <taxon>Pseudomonadati</taxon>
        <taxon>Bacteroidota</taxon>
        <taxon>Flavobacteriia</taxon>
        <taxon>Flavobacteriales</taxon>
        <taxon>Weeksellaceae</taxon>
        <taxon>Chryseobacterium group</taxon>
        <taxon>Chryseobacterium</taxon>
    </lineage>
</organism>
<dbReference type="AlphaFoldDB" id="A0A0J7IP99"/>
<protein>
    <submittedName>
        <fullName evidence="1">Uncharacterized protein</fullName>
    </submittedName>
</protein>
<name>A0A0J7IP99_9FLAO</name>
<keyword evidence="2" id="KW-1185">Reference proteome</keyword>